<evidence type="ECO:0000313" key="3">
    <source>
        <dbReference type="Proteomes" id="UP000078340"/>
    </source>
</evidence>
<dbReference type="EMBL" id="LSBI01000008">
    <property type="protein sequence ID" value="OAQ82993.1"/>
    <property type="molecule type" value="Genomic_DNA"/>
</dbReference>
<reference evidence="2 3" key="1">
    <citation type="submission" date="2016-02" db="EMBL/GenBank/DDBJ databases">
        <title>Biosynthesis of antibiotic leucinostatins and their inhibition on Phytophthora in bio-control Purpureocillium lilacinum.</title>
        <authorList>
            <person name="Wang G."/>
            <person name="Liu Z."/>
            <person name="Lin R."/>
            <person name="Li E."/>
            <person name="Mao Z."/>
            <person name="Ling J."/>
            <person name="Yin W."/>
            <person name="Xie B."/>
        </authorList>
    </citation>
    <scope>NUCLEOTIDE SEQUENCE [LARGE SCALE GENOMIC DNA]</scope>
    <source>
        <strain evidence="1">PLBJ-1</strain>
        <strain evidence="2">PLFJ-1</strain>
    </source>
</reference>
<gene>
    <name evidence="1" type="ORF">VFPBJ_10177</name>
    <name evidence="2" type="ORF">VFPFJ_08796</name>
</gene>
<sequence>MDGPRLPMPTLRICADSRAARQYSCGLSGGATCPMPASGLCPSAGAHVSELTCMQDSIWPRPIWAHDHRHKLHAVIIDGPGRFASYGSLYASAETGPPATQTEKYMPSSMVNCMNRLPPQPHVPAAYTGSRIDGQLVHGSKQARHPSRSLLCGSKGGLEAVNAAAALRDARAGG</sequence>
<evidence type="ECO:0000313" key="2">
    <source>
        <dbReference type="EMBL" id="OAQ82993.1"/>
    </source>
</evidence>
<dbReference type="AlphaFoldDB" id="A0A179H0E5"/>
<name>A0A179H0E5_PURLI</name>
<dbReference type="EMBL" id="LSBH01000009">
    <property type="protein sequence ID" value="OAQ74882.1"/>
    <property type="molecule type" value="Genomic_DNA"/>
</dbReference>
<dbReference type="Proteomes" id="UP000078340">
    <property type="component" value="Unassembled WGS sequence"/>
</dbReference>
<proteinExistence type="predicted"/>
<protein>
    <submittedName>
        <fullName evidence="2">Uncharacterized protein</fullName>
    </submittedName>
</protein>
<organism evidence="2 3">
    <name type="scientific">Purpureocillium lilacinum</name>
    <name type="common">Paecilomyces lilacinus</name>
    <dbReference type="NCBI Taxonomy" id="33203"/>
    <lineage>
        <taxon>Eukaryota</taxon>
        <taxon>Fungi</taxon>
        <taxon>Dikarya</taxon>
        <taxon>Ascomycota</taxon>
        <taxon>Pezizomycotina</taxon>
        <taxon>Sordariomycetes</taxon>
        <taxon>Hypocreomycetidae</taxon>
        <taxon>Hypocreales</taxon>
        <taxon>Ophiocordycipitaceae</taxon>
        <taxon>Purpureocillium</taxon>
    </lineage>
</organism>
<dbReference type="Proteomes" id="UP000078240">
    <property type="component" value="Unassembled WGS sequence"/>
</dbReference>
<evidence type="ECO:0000313" key="1">
    <source>
        <dbReference type="EMBL" id="OAQ74882.1"/>
    </source>
</evidence>
<accession>A0A179H0E5</accession>
<comment type="caution">
    <text evidence="2">The sequence shown here is derived from an EMBL/GenBank/DDBJ whole genome shotgun (WGS) entry which is preliminary data.</text>
</comment>